<dbReference type="PROSITE" id="PS50109">
    <property type="entry name" value="HIS_KIN"/>
    <property type="match status" value="1"/>
</dbReference>
<dbReference type="SMART" id="SM00388">
    <property type="entry name" value="HisKA"/>
    <property type="match status" value="1"/>
</dbReference>
<dbReference type="CDD" id="cd00082">
    <property type="entry name" value="HisKA"/>
    <property type="match status" value="1"/>
</dbReference>
<dbReference type="InterPro" id="IPR003660">
    <property type="entry name" value="HAMP_dom"/>
</dbReference>
<dbReference type="SMART" id="SM00304">
    <property type="entry name" value="HAMP"/>
    <property type="match status" value="1"/>
</dbReference>
<dbReference type="Gene3D" id="1.10.287.130">
    <property type="match status" value="1"/>
</dbReference>
<gene>
    <name evidence="14" type="ORF">GCM10009710_16280</name>
</gene>
<dbReference type="SUPFAM" id="SSF47384">
    <property type="entry name" value="Homodimeric domain of signal transducing histidine kinase"/>
    <property type="match status" value="1"/>
</dbReference>
<evidence type="ECO:0000256" key="11">
    <source>
        <dbReference type="SAM" id="Phobius"/>
    </source>
</evidence>
<dbReference type="InterPro" id="IPR005467">
    <property type="entry name" value="His_kinase_dom"/>
</dbReference>
<evidence type="ECO:0000256" key="6">
    <source>
        <dbReference type="ARBA" id="ARBA00022692"/>
    </source>
</evidence>
<dbReference type="PROSITE" id="PS50885">
    <property type="entry name" value="HAMP"/>
    <property type="match status" value="1"/>
</dbReference>
<dbReference type="InterPro" id="IPR003661">
    <property type="entry name" value="HisK_dim/P_dom"/>
</dbReference>
<feature type="domain" description="HAMP" evidence="13">
    <location>
        <begin position="188"/>
        <end position="250"/>
    </location>
</feature>
<feature type="transmembrane region" description="Helical" evidence="11">
    <location>
        <begin position="12"/>
        <end position="34"/>
    </location>
</feature>
<dbReference type="Pfam" id="PF00672">
    <property type="entry name" value="HAMP"/>
    <property type="match status" value="1"/>
</dbReference>
<evidence type="ECO:0000256" key="3">
    <source>
        <dbReference type="ARBA" id="ARBA00012438"/>
    </source>
</evidence>
<reference evidence="15" key="1">
    <citation type="journal article" date="2019" name="Int. J. Syst. Evol. Microbiol.">
        <title>The Global Catalogue of Microorganisms (GCM) 10K type strain sequencing project: providing services to taxonomists for standard genome sequencing and annotation.</title>
        <authorList>
            <consortium name="The Broad Institute Genomics Platform"/>
            <consortium name="The Broad Institute Genome Sequencing Center for Infectious Disease"/>
            <person name="Wu L."/>
            <person name="Ma J."/>
        </authorList>
    </citation>
    <scope>NUCLEOTIDE SEQUENCE [LARGE SCALE GENOMIC DNA]</scope>
    <source>
        <strain evidence="15">JCM 13518</strain>
    </source>
</reference>
<dbReference type="SUPFAM" id="SSF55874">
    <property type="entry name" value="ATPase domain of HSP90 chaperone/DNA topoisomerase II/histidine kinase"/>
    <property type="match status" value="1"/>
</dbReference>
<evidence type="ECO:0000256" key="1">
    <source>
        <dbReference type="ARBA" id="ARBA00000085"/>
    </source>
</evidence>
<evidence type="ECO:0000259" key="13">
    <source>
        <dbReference type="PROSITE" id="PS50885"/>
    </source>
</evidence>
<sequence length="476" mass="50736">MARFLPATLTGRLIVTIIALVAFVGVGASVLTAMTMRSHLTDRLDSQLHESLDRSTRELDLLPGGPRPPSSGPLPVAVGQGTGTLTAVFHGSTQRGDVIGDGEQNALSTDVLDTLADLPTDDRVRTVDLGELGSYRVLAVRDADGVTIVGGLPTDEVTETIQNLMLWEIVLTLAGVLFAAEIGRILVRRQLRPLRDVAATAHEVASMPLSSGAVAHTPRVRSDLTDPATEVGRVGDALNVMLDHVESSLEARHESEQQVRQFVADASHELRTPLSTIAGYTELVHRSGEDPDVVRQALAKIETESSRMSALVNDLLLLARLDSGRPLEQATVDLTQIVLEAVTDRQVVDPERRWSIQVPDDAVEISGDADRLHQAVTNLLINASRHTPEGTSVTTALRSTSVGVTVSVRDDGPGLDAALVPHVFDRFTRGDTSRTRASGGAGLGTSLVKAIVEAHDGQVAVRSRPGDTVFTLTFPA</sequence>
<dbReference type="InterPro" id="IPR036097">
    <property type="entry name" value="HisK_dim/P_sf"/>
</dbReference>
<accession>A0ABP4VVK5</accession>
<comment type="catalytic activity">
    <reaction evidence="1">
        <text>ATP + protein L-histidine = ADP + protein N-phospho-L-histidine.</text>
        <dbReference type="EC" id="2.7.13.3"/>
    </reaction>
</comment>
<keyword evidence="10 11" id="KW-0472">Membrane</keyword>
<dbReference type="EMBL" id="BAAAME010000004">
    <property type="protein sequence ID" value="GAA1736725.1"/>
    <property type="molecule type" value="Genomic_DNA"/>
</dbReference>
<keyword evidence="9" id="KW-0902">Two-component regulatory system</keyword>
<dbReference type="InterPro" id="IPR036890">
    <property type="entry name" value="HATPase_C_sf"/>
</dbReference>
<dbReference type="Gene3D" id="6.10.340.10">
    <property type="match status" value="1"/>
</dbReference>
<evidence type="ECO:0000313" key="15">
    <source>
        <dbReference type="Proteomes" id="UP001501057"/>
    </source>
</evidence>
<dbReference type="InterPro" id="IPR004358">
    <property type="entry name" value="Sig_transdc_His_kin-like_C"/>
</dbReference>
<dbReference type="Proteomes" id="UP001501057">
    <property type="component" value="Unassembled WGS sequence"/>
</dbReference>
<evidence type="ECO:0000256" key="9">
    <source>
        <dbReference type="ARBA" id="ARBA00023012"/>
    </source>
</evidence>
<keyword evidence="7 14" id="KW-0418">Kinase</keyword>
<dbReference type="Pfam" id="PF00512">
    <property type="entry name" value="HisKA"/>
    <property type="match status" value="1"/>
</dbReference>
<organism evidence="14 15">
    <name type="scientific">Aeromicrobium alkaliterrae</name>
    <dbReference type="NCBI Taxonomy" id="302168"/>
    <lineage>
        <taxon>Bacteria</taxon>
        <taxon>Bacillati</taxon>
        <taxon>Actinomycetota</taxon>
        <taxon>Actinomycetes</taxon>
        <taxon>Propionibacteriales</taxon>
        <taxon>Nocardioidaceae</taxon>
        <taxon>Aeromicrobium</taxon>
    </lineage>
</organism>
<keyword evidence="15" id="KW-1185">Reference proteome</keyword>
<dbReference type="Pfam" id="PF02518">
    <property type="entry name" value="HATPase_c"/>
    <property type="match status" value="1"/>
</dbReference>
<evidence type="ECO:0000256" key="4">
    <source>
        <dbReference type="ARBA" id="ARBA00022553"/>
    </source>
</evidence>
<keyword evidence="4" id="KW-0597">Phosphoprotein</keyword>
<comment type="caution">
    <text evidence="14">The sequence shown here is derived from an EMBL/GenBank/DDBJ whole genome shotgun (WGS) entry which is preliminary data.</text>
</comment>
<dbReference type="RefSeq" id="WP_344199854.1">
    <property type="nucleotide sequence ID" value="NZ_BAAAME010000004.1"/>
</dbReference>
<feature type="domain" description="Histidine kinase" evidence="12">
    <location>
        <begin position="265"/>
        <end position="476"/>
    </location>
</feature>
<dbReference type="SMART" id="SM00387">
    <property type="entry name" value="HATPase_c"/>
    <property type="match status" value="1"/>
</dbReference>
<dbReference type="GO" id="GO:0016301">
    <property type="term" value="F:kinase activity"/>
    <property type="evidence" value="ECO:0007669"/>
    <property type="project" value="UniProtKB-KW"/>
</dbReference>
<dbReference type="PANTHER" id="PTHR45436:SF5">
    <property type="entry name" value="SENSOR HISTIDINE KINASE TRCS"/>
    <property type="match status" value="1"/>
</dbReference>
<evidence type="ECO:0000256" key="10">
    <source>
        <dbReference type="ARBA" id="ARBA00023136"/>
    </source>
</evidence>
<dbReference type="InterPro" id="IPR050428">
    <property type="entry name" value="TCS_sensor_his_kinase"/>
</dbReference>
<dbReference type="Gene3D" id="3.30.565.10">
    <property type="entry name" value="Histidine kinase-like ATPase, C-terminal domain"/>
    <property type="match status" value="1"/>
</dbReference>
<evidence type="ECO:0000313" key="14">
    <source>
        <dbReference type="EMBL" id="GAA1736725.1"/>
    </source>
</evidence>
<comment type="subcellular location">
    <subcellularLocation>
        <location evidence="2">Cell membrane</location>
    </subcellularLocation>
</comment>
<dbReference type="PANTHER" id="PTHR45436">
    <property type="entry name" value="SENSOR HISTIDINE KINASE YKOH"/>
    <property type="match status" value="1"/>
</dbReference>
<dbReference type="EC" id="2.7.13.3" evidence="3"/>
<evidence type="ECO:0000256" key="2">
    <source>
        <dbReference type="ARBA" id="ARBA00004236"/>
    </source>
</evidence>
<evidence type="ECO:0000256" key="8">
    <source>
        <dbReference type="ARBA" id="ARBA00022989"/>
    </source>
</evidence>
<keyword evidence="8 11" id="KW-1133">Transmembrane helix</keyword>
<name>A0ABP4VVK5_9ACTN</name>
<keyword evidence="6 11" id="KW-0812">Transmembrane</keyword>
<keyword evidence="5" id="KW-0808">Transferase</keyword>
<dbReference type="InterPro" id="IPR003594">
    <property type="entry name" value="HATPase_dom"/>
</dbReference>
<evidence type="ECO:0000256" key="5">
    <source>
        <dbReference type="ARBA" id="ARBA00022679"/>
    </source>
</evidence>
<proteinExistence type="predicted"/>
<dbReference type="PRINTS" id="PR00344">
    <property type="entry name" value="BCTRLSENSOR"/>
</dbReference>
<evidence type="ECO:0000256" key="7">
    <source>
        <dbReference type="ARBA" id="ARBA00022777"/>
    </source>
</evidence>
<protein>
    <recommendedName>
        <fullName evidence="3">histidine kinase</fullName>
        <ecNumber evidence="3">2.7.13.3</ecNumber>
    </recommendedName>
</protein>
<evidence type="ECO:0000259" key="12">
    <source>
        <dbReference type="PROSITE" id="PS50109"/>
    </source>
</evidence>